<sequence length="51" mass="5566">MLAALSVVGRIRRKPPSGTAISPDGATLIRPTVGIVYERQRNKKGTLRCLF</sequence>
<accession>A8AKZ6</accession>
<evidence type="ECO:0000313" key="2">
    <source>
        <dbReference type="Proteomes" id="UP000008148"/>
    </source>
</evidence>
<dbReference type="HOGENOM" id="CLU_3097106_0_0_6"/>
<dbReference type="STRING" id="290338.CKO_03068"/>
<dbReference type="Proteomes" id="UP000008148">
    <property type="component" value="Chromosome"/>
</dbReference>
<gene>
    <name evidence="1" type="ordered locus">CKO_03068</name>
</gene>
<proteinExistence type="predicted"/>
<organism evidence="1 2">
    <name type="scientific">Citrobacter koseri (strain ATCC BAA-895 / CDC 4225-83 / SGSC4696)</name>
    <dbReference type="NCBI Taxonomy" id="290338"/>
    <lineage>
        <taxon>Bacteria</taxon>
        <taxon>Pseudomonadati</taxon>
        <taxon>Pseudomonadota</taxon>
        <taxon>Gammaproteobacteria</taxon>
        <taxon>Enterobacterales</taxon>
        <taxon>Enterobacteriaceae</taxon>
        <taxon>Citrobacter</taxon>
    </lineage>
</organism>
<evidence type="ECO:0000313" key="1">
    <source>
        <dbReference type="EMBL" id="ABV14159.1"/>
    </source>
</evidence>
<dbReference type="AlphaFoldDB" id="A8AKZ6"/>
<dbReference type="KEGG" id="cko:CKO_03068"/>
<protein>
    <submittedName>
        <fullName evidence="1">Uncharacterized protein</fullName>
    </submittedName>
</protein>
<reference evidence="1 2" key="1">
    <citation type="submission" date="2007-08" db="EMBL/GenBank/DDBJ databases">
        <authorList>
            <consortium name="The Citrobacter koseri Genome Sequencing Project"/>
            <person name="McClelland M."/>
            <person name="Sanderson E.K."/>
            <person name="Porwollik S."/>
            <person name="Spieth J."/>
            <person name="Clifton W.S."/>
            <person name="Latreille P."/>
            <person name="Courtney L."/>
            <person name="Wang C."/>
            <person name="Pepin K."/>
            <person name="Bhonagiri V."/>
            <person name="Nash W."/>
            <person name="Johnson M."/>
            <person name="Thiruvilangam P."/>
            <person name="Wilson R."/>
        </authorList>
    </citation>
    <scope>NUCLEOTIDE SEQUENCE [LARGE SCALE GENOMIC DNA]</scope>
    <source>
        <strain evidence="2">ATCC BAA-895 / CDC 4225-83 / SGSC4696</strain>
    </source>
</reference>
<keyword evidence="2" id="KW-1185">Reference proteome</keyword>
<name>A8AKZ6_CITK8</name>
<dbReference type="EMBL" id="CP000822">
    <property type="protein sequence ID" value="ABV14159.1"/>
    <property type="molecule type" value="Genomic_DNA"/>
</dbReference>